<evidence type="ECO:0000313" key="2">
    <source>
        <dbReference type="EMBL" id="MFC5452408.1"/>
    </source>
</evidence>
<feature type="domain" description="Integrase catalytic" evidence="1">
    <location>
        <begin position="5"/>
        <end position="39"/>
    </location>
</feature>
<gene>
    <name evidence="2" type="ORF">ACFPOG_29805</name>
</gene>
<proteinExistence type="predicted"/>
<name>A0ABW0KI37_9BACL</name>
<keyword evidence="3" id="KW-1185">Reference proteome</keyword>
<dbReference type="RefSeq" id="WP_377526699.1">
    <property type="nucleotide sequence ID" value="NZ_JBHSMJ010000051.1"/>
</dbReference>
<organism evidence="2 3">
    <name type="scientific">Paenibacillus aestuarii</name>
    <dbReference type="NCBI Taxonomy" id="516965"/>
    <lineage>
        <taxon>Bacteria</taxon>
        <taxon>Bacillati</taxon>
        <taxon>Bacillota</taxon>
        <taxon>Bacilli</taxon>
        <taxon>Bacillales</taxon>
        <taxon>Paenibacillaceae</taxon>
        <taxon>Paenibacillus</taxon>
    </lineage>
</organism>
<comment type="caution">
    <text evidence="2">The sequence shown here is derived from an EMBL/GenBank/DDBJ whole genome shotgun (WGS) entry which is preliminary data.</text>
</comment>
<dbReference type="Proteomes" id="UP001596044">
    <property type="component" value="Unassembled WGS sequence"/>
</dbReference>
<accession>A0ABW0KI37</accession>
<reference evidence="3" key="1">
    <citation type="journal article" date="2019" name="Int. J. Syst. Evol. Microbiol.">
        <title>The Global Catalogue of Microorganisms (GCM) 10K type strain sequencing project: providing services to taxonomists for standard genome sequencing and annotation.</title>
        <authorList>
            <consortium name="The Broad Institute Genomics Platform"/>
            <consortium name="The Broad Institute Genome Sequencing Center for Infectious Disease"/>
            <person name="Wu L."/>
            <person name="Ma J."/>
        </authorList>
    </citation>
    <scope>NUCLEOTIDE SEQUENCE [LARGE SCALE GENOMIC DNA]</scope>
    <source>
        <strain evidence="3">KACC 11904</strain>
    </source>
</reference>
<protein>
    <submittedName>
        <fullName evidence="2">IS3 family transposase</fullName>
    </submittedName>
</protein>
<dbReference type="EMBL" id="JBHSMJ010000051">
    <property type="protein sequence ID" value="MFC5452408.1"/>
    <property type="molecule type" value="Genomic_DNA"/>
</dbReference>
<evidence type="ECO:0000313" key="3">
    <source>
        <dbReference type="Proteomes" id="UP001596044"/>
    </source>
</evidence>
<evidence type="ECO:0000259" key="1">
    <source>
        <dbReference type="Pfam" id="PF13333"/>
    </source>
</evidence>
<sequence>MLPQQQAYEEIYRYIEFFYNHKRIHGSLGYMSPARFAAQFDKRKKSKLVSTFLTEVQTAWLAVRYITLSPS</sequence>
<dbReference type="Pfam" id="PF13333">
    <property type="entry name" value="rve_2"/>
    <property type="match status" value="1"/>
</dbReference>
<dbReference type="InterPro" id="IPR001584">
    <property type="entry name" value="Integrase_cat-core"/>
</dbReference>